<evidence type="ECO:0000313" key="3">
    <source>
        <dbReference type="Proteomes" id="UP000479190"/>
    </source>
</evidence>
<evidence type="ECO:0000313" key="2">
    <source>
        <dbReference type="EMBL" id="CAB0042238.1"/>
    </source>
</evidence>
<dbReference type="Proteomes" id="UP000479190">
    <property type="component" value="Unassembled WGS sequence"/>
</dbReference>
<reference evidence="2 3" key="1">
    <citation type="submission" date="2020-02" db="EMBL/GenBank/DDBJ databases">
        <authorList>
            <person name="Ferguson B K."/>
        </authorList>
    </citation>
    <scope>NUCLEOTIDE SEQUENCE [LARGE SCALE GENOMIC DNA]</scope>
</reference>
<evidence type="ECO:0008006" key="4">
    <source>
        <dbReference type="Google" id="ProtNLM"/>
    </source>
</evidence>
<dbReference type="OrthoDB" id="10664736at2759"/>
<dbReference type="EMBL" id="CADCXV010001172">
    <property type="protein sequence ID" value="CAB0042238.1"/>
    <property type="molecule type" value="Genomic_DNA"/>
</dbReference>
<keyword evidence="3" id="KW-1185">Reference proteome</keyword>
<feature type="compositionally biased region" description="Polar residues" evidence="1">
    <location>
        <begin position="107"/>
        <end position="124"/>
    </location>
</feature>
<proteinExistence type="predicted"/>
<feature type="non-terminal residue" evidence="2">
    <location>
        <position position="270"/>
    </location>
</feature>
<feature type="compositionally biased region" description="Polar residues" evidence="1">
    <location>
        <begin position="75"/>
        <end position="88"/>
    </location>
</feature>
<organism evidence="2 3">
    <name type="scientific">Trichogramma brassicae</name>
    <dbReference type="NCBI Taxonomy" id="86971"/>
    <lineage>
        <taxon>Eukaryota</taxon>
        <taxon>Metazoa</taxon>
        <taxon>Ecdysozoa</taxon>
        <taxon>Arthropoda</taxon>
        <taxon>Hexapoda</taxon>
        <taxon>Insecta</taxon>
        <taxon>Pterygota</taxon>
        <taxon>Neoptera</taxon>
        <taxon>Endopterygota</taxon>
        <taxon>Hymenoptera</taxon>
        <taxon>Apocrita</taxon>
        <taxon>Proctotrupomorpha</taxon>
        <taxon>Chalcidoidea</taxon>
        <taxon>Trichogrammatidae</taxon>
        <taxon>Trichogramma</taxon>
    </lineage>
</organism>
<feature type="region of interest" description="Disordered" evidence="1">
    <location>
        <begin position="1"/>
        <end position="131"/>
    </location>
</feature>
<evidence type="ECO:0000256" key="1">
    <source>
        <dbReference type="SAM" id="MobiDB-lite"/>
    </source>
</evidence>
<name>A0A6H5IZ54_9HYME</name>
<accession>A0A6H5IZ54</accession>
<gene>
    <name evidence="2" type="ORF">TBRA_LOCUS13870</name>
</gene>
<sequence length="270" mass="30542">MPVEHSPQRGARTRSRTRQALEQGQGPPLLGVVNNPVAPTPPPAQQDRRGDPPPSPEPNIRQDLREQEPVVPELQNEQQLGDPLQNQPDLPLNDPLQNQPDLPLNDPLQNQPDLPLNNPLQNQPDLPLNNMAARFPPAMQSWEAFTQALIAIRPPLPEYSGLDYEDPDRYLTKCQEYVTALQLPEGSRLAVLEKGLKGAAEKWWQCYKPMNLSFDRFSELLRAQFNSQSIKGALVARLYGTAQTDKENTGTFLQQKYMMYQRLRPTEDEA</sequence>
<dbReference type="AlphaFoldDB" id="A0A6H5IZ54"/>
<protein>
    <recommendedName>
        <fullName evidence="4">Retrotransposon gag domain-containing protein</fullName>
    </recommendedName>
</protein>